<evidence type="ECO:0000256" key="7">
    <source>
        <dbReference type="SAM" id="Phobius"/>
    </source>
</evidence>
<reference evidence="9" key="1">
    <citation type="submission" date="2023-01" db="EMBL/GenBank/DDBJ databases">
        <authorList>
            <person name="Van Ghelder C."/>
            <person name="Rancurel C."/>
        </authorList>
    </citation>
    <scope>NUCLEOTIDE SEQUENCE</scope>
    <source>
        <strain evidence="9">CNCM I-4278</strain>
    </source>
</reference>
<dbReference type="OrthoDB" id="419616at2759"/>
<dbReference type="InterPro" id="IPR001958">
    <property type="entry name" value="Tet-R_TetA/multi-R_MdtG-like"/>
</dbReference>
<protein>
    <recommendedName>
        <fullName evidence="8">Major facilitator superfamily (MFS) profile domain-containing protein</fullName>
    </recommendedName>
</protein>
<dbReference type="Gene3D" id="1.20.1250.20">
    <property type="entry name" value="MFS general substrate transporter like domains"/>
    <property type="match status" value="1"/>
</dbReference>
<evidence type="ECO:0000256" key="2">
    <source>
        <dbReference type="ARBA" id="ARBA00022448"/>
    </source>
</evidence>
<gene>
    <name evidence="9" type="ORF">PDIGIT_LOCUS6783</name>
</gene>
<proteinExistence type="predicted"/>
<dbReference type="CDD" id="cd17330">
    <property type="entry name" value="MFS_SLC46_TetA_like"/>
    <property type="match status" value="1"/>
</dbReference>
<feature type="transmembrane region" description="Helical" evidence="7">
    <location>
        <begin position="234"/>
        <end position="258"/>
    </location>
</feature>
<evidence type="ECO:0000256" key="4">
    <source>
        <dbReference type="ARBA" id="ARBA00022989"/>
    </source>
</evidence>
<feature type="transmembrane region" description="Helical" evidence="7">
    <location>
        <begin position="65"/>
        <end position="86"/>
    </location>
</feature>
<organism evidence="9 10">
    <name type="scientific">Periconia digitata</name>
    <dbReference type="NCBI Taxonomy" id="1303443"/>
    <lineage>
        <taxon>Eukaryota</taxon>
        <taxon>Fungi</taxon>
        <taxon>Dikarya</taxon>
        <taxon>Ascomycota</taxon>
        <taxon>Pezizomycotina</taxon>
        <taxon>Dothideomycetes</taxon>
        <taxon>Pleosporomycetidae</taxon>
        <taxon>Pleosporales</taxon>
        <taxon>Massarineae</taxon>
        <taxon>Periconiaceae</taxon>
        <taxon>Periconia</taxon>
    </lineage>
</organism>
<dbReference type="InterPro" id="IPR036259">
    <property type="entry name" value="MFS_trans_sf"/>
</dbReference>
<dbReference type="PROSITE" id="PS50850">
    <property type="entry name" value="MFS"/>
    <property type="match status" value="1"/>
</dbReference>
<evidence type="ECO:0000256" key="1">
    <source>
        <dbReference type="ARBA" id="ARBA00004141"/>
    </source>
</evidence>
<sequence>MSPSVRPGSRDEGSSVTAPDETTPLLAASITAPVPQSAEVEQSHEERIHPAEQNDEDAPIPKFQIFLLSYASLVEPVAFFSIFPYINSMINNVGGIDTEDVGFYSGLIESLFSATQMCVMVFWGKASDRFGRKPVLSISLFGIAITTALFGLSTALWQMILFRCLAGVFAGTVVTVRTMLSENSTPKTQARIFSYFAFARNLGLLLGPIIGGAFEHPADKFPSMFGRAQFFHDFPYALPGFVSALVPLTATFSSSIFIKETLNVRKSKDTPNKEPMSTWELINYPGIRQVLFIFNYVMMLAMGFTAIFPVFMFTTIPLGGLELSPGWIATFMSVGGLAQSLWLLVVFPWLHKRVGTEGVVKFSAVVWPCFFAIDPLCNLFLRRGLKPLFWTVFGINNVVGCGVAMAFAAVQLAVNDIAPSPETLGVLNAIALGLQSGLRAIIPALSTSLYATGVKYHILGGQFFWAILVVAALGLSLVIRILPEKLKGKPKSRENGTA</sequence>
<evidence type="ECO:0000259" key="8">
    <source>
        <dbReference type="PROSITE" id="PS50850"/>
    </source>
</evidence>
<feature type="transmembrane region" description="Helical" evidence="7">
    <location>
        <begin position="160"/>
        <end position="180"/>
    </location>
</feature>
<comment type="subcellular location">
    <subcellularLocation>
        <location evidence="1">Membrane</location>
        <topology evidence="1">Multi-pass membrane protein</topology>
    </subcellularLocation>
</comment>
<dbReference type="Proteomes" id="UP001152607">
    <property type="component" value="Unassembled WGS sequence"/>
</dbReference>
<name>A0A9W4UD52_9PLEO</name>
<keyword evidence="4 7" id="KW-1133">Transmembrane helix</keyword>
<dbReference type="GO" id="GO:0022857">
    <property type="term" value="F:transmembrane transporter activity"/>
    <property type="evidence" value="ECO:0007669"/>
    <property type="project" value="InterPro"/>
</dbReference>
<dbReference type="InterPro" id="IPR011701">
    <property type="entry name" value="MFS"/>
</dbReference>
<dbReference type="AlphaFoldDB" id="A0A9W4UD52"/>
<dbReference type="PANTHER" id="PTHR23504:SF3">
    <property type="entry name" value="MAJOR FACILITATOR SUPERFAMILY (MFS) PROFILE DOMAIN-CONTAINING PROTEIN"/>
    <property type="match status" value="1"/>
</dbReference>
<keyword evidence="5 7" id="KW-0472">Membrane</keyword>
<feature type="transmembrane region" description="Helical" evidence="7">
    <location>
        <begin position="192"/>
        <end position="214"/>
    </location>
</feature>
<dbReference type="PANTHER" id="PTHR23504">
    <property type="entry name" value="MAJOR FACILITATOR SUPERFAMILY DOMAIN-CONTAINING PROTEIN 10"/>
    <property type="match status" value="1"/>
</dbReference>
<dbReference type="InterPro" id="IPR020846">
    <property type="entry name" value="MFS_dom"/>
</dbReference>
<feature type="transmembrane region" description="Helical" evidence="7">
    <location>
        <begin position="101"/>
        <end position="123"/>
    </location>
</feature>
<feature type="domain" description="Major facilitator superfamily (MFS) profile" evidence="8">
    <location>
        <begin position="64"/>
        <end position="486"/>
    </location>
</feature>
<evidence type="ECO:0000256" key="5">
    <source>
        <dbReference type="ARBA" id="ARBA00023136"/>
    </source>
</evidence>
<comment type="caution">
    <text evidence="9">The sequence shown here is derived from an EMBL/GenBank/DDBJ whole genome shotgun (WGS) entry which is preliminary data.</text>
</comment>
<dbReference type="SUPFAM" id="SSF103473">
    <property type="entry name" value="MFS general substrate transporter"/>
    <property type="match status" value="1"/>
</dbReference>
<dbReference type="PRINTS" id="PR01035">
    <property type="entry name" value="TCRTETA"/>
</dbReference>
<keyword evidence="3 7" id="KW-0812">Transmembrane</keyword>
<dbReference type="GO" id="GO:0016020">
    <property type="term" value="C:membrane"/>
    <property type="evidence" value="ECO:0007669"/>
    <property type="project" value="UniProtKB-SubCell"/>
</dbReference>
<keyword evidence="10" id="KW-1185">Reference proteome</keyword>
<feature type="compositionally biased region" description="Basic and acidic residues" evidence="6">
    <location>
        <begin position="41"/>
        <end position="52"/>
    </location>
</feature>
<feature type="transmembrane region" description="Helical" evidence="7">
    <location>
        <begin position="326"/>
        <end position="350"/>
    </location>
</feature>
<feature type="transmembrane region" description="Helical" evidence="7">
    <location>
        <begin position="387"/>
        <end position="414"/>
    </location>
</feature>
<evidence type="ECO:0000313" key="9">
    <source>
        <dbReference type="EMBL" id="CAI6333735.1"/>
    </source>
</evidence>
<keyword evidence="2" id="KW-0813">Transport</keyword>
<feature type="region of interest" description="Disordered" evidence="6">
    <location>
        <begin position="1"/>
        <end position="54"/>
    </location>
</feature>
<feature type="transmembrane region" description="Helical" evidence="7">
    <location>
        <begin position="135"/>
        <end position="154"/>
    </location>
</feature>
<feature type="transmembrane region" description="Helical" evidence="7">
    <location>
        <begin position="290"/>
        <end position="314"/>
    </location>
</feature>
<dbReference type="EMBL" id="CAOQHR010000004">
    <property type="protein sequence ID" value="CAI6333735.1"/>
    <property type="molecule type" value="Genomic_DNA"/>
</dbReference>
<evidence type="ECO:0000313" key="10">
    <source>
        <dbReference type="Proteomes" id="UP001152607"/>
    </source>
</evidence>
<accession>A0A9W4UD52</accession>
<evidence type="ECO:0000256" key="6">
    <source>
        <dbReference type="SAM" id="MobiDB-lite"/>
    </source>
</evidence>
<dbReference type="Pfam" id="PF07690">
    <property type="entry name" value="MFS_1"/>
    <property type="match status" value="1"/>
</dbReference>
<evidence type="ECO:0000256" key="3">
    <source>
        <dbReference type="ARBA" id="ARBA00022692"/>
    </source>
</evidence>
<feature type="transmembrane region" description="Helical" evidence="7">
    <location>
        <begin position="463"/>
        <end position="483"/>
    </location>
</feature>